<dbReference type="Pfam" id="PF02021">
    <property type="entry name" value="UPF0102"/>
    <property type="match status" value="1"/>
</dbReference>
<dbReference type="PANTHER" id="PTHR34039">
    <property type="entry name" value="UPF0102 PROTEIN YRAN"/>
    <property type="match status" value="1"/>
</dbReference>
<dbReference type="NCBIfam" id="NF009150">
    <property type="entry name" value="PRK12497.1-3"/>
    <property type="match status" value="1"/>
</dbReference>
<dbReference type="Proteomes" id="UP000178065">
    <property type="component" value="Unassembled WGS sequence"/>
</dbReference>
<gene>
    <name evidence="3" type="ORF">A2672_00030</name>
</gene>
<name>A0A1G2QZT3_9BACT</name>
<accession>A0A1G2QZT3</accession>
<evidence type="ECO:0000256" key="2">
    <source>
        <dbReference type="HAMAP-Rule" id="MF_00048"/>
    </source>
</evidence>
<dbReference type="AlphaFoldDB" id="A0A1G2QZT3"/>
<dbReference type="Gene3D" id="3.40.1350.10">
    <property type="match status" value="1"/>
</dbReference>
<dbReference type="HAMAP" id="MF_00048">
    <property type="entry name" value="UPF0102"/>
    <property type="match status" value="1"/>
</dbReference>
<comment type="caution">
    <text evidence="3">The sequence shown here is derived from an EMBL/GenBank/DDBJ whole genome shotgun (WGS) entry which is preliminary data.</text>
</comment>
<evidence type="ECO:0000313" key="3">
    <source>
        <dbReference type="EMBL" id="OHA65967.1"/>
    </source>
</evidence>
<dbReference type="CDD" id="cd20736">
    <property type="entry name" value="PoNe_Nuclease"/>
    <property type="match status" value="1"/>
</dbReference>
<reference evidence="3 4" key="1">
    <citation type="journal article" date="2016" name="Nat. Commun.">
        <title>Thousands of microbial genomes shed light on interconnected biogeochemical processes in an aquifer system.</title>
        <authorList>
            <person name="Anantharaman K."/>
            <person name="Brown C.T."/>
            <person name="Hug L.A."/>
            <person name="Sharon I."/>
            <person name="Castelle C.J."/>
            <person name="Probst A.J."/>
            <person name="Thomas B.C."/>
            <person name="Singh A."/>
            <person name="Wilkins M.J."/>
            <person name="Karaoz U."/>
            <person name="Brodie E.L."/>
            <person name="Williams K.H."/>
            <person name="Hubbard S.S."/>
            <person name="Banfield J.F."/>
        </authorList>
    </citation>
    <scope>NUCLEOTIDE SEQUENCE [LARGE SCALE GENOMIC DNA]</scope>
</reference>
<sequence>MRVHNMIGERGEEIARQFLENKGYTIIECNYRTKRAEIDIIAKHKNKLVFVEVRTKHREQYGTPEETIDYKKRMRLKKNAAAYVHRKKYYGPFRIDAVCLVLDENAGLQRINHYENIVEN</sequence>
<protein>
    <recommendedName>
        <fullName evidence="2">UPF0102 protein A2672_00030</fullName>
    </recommendedName>
</protein>
<dbReference type="SUPFAM" id="SSF52980">
    <property type="entry name" value="Restriction endonuclease-like"/>
    <property type="match status" value="1"/>
</dbReference>
<comment type="similarity">
    <text evidence="1 2">Belongs to the UPF0102 family.</text>
</comment>
<dbReference type="InterPro" id="IPR011335">
    <property type="entry name" value="Restrct_endonuc-II-like"/>
</dbReference>
<dbReference type="InterPro" id="IPR011856">
    <property type="entry name" value="tRNA_endonuc-like_dom_sf"/>
</dbReference>
<evidence type="ECO:0000256" key="1">
    <source>
        <dbReference type="ARBA" id="ARBA00006738"/>
    </source>
</evidence>
<evidence type="ECO:0000313" key="4">
    <source>
        <dbReference type="Proteomes" id="UP000178065"/>
    </source>
</evidence>
<dbReference type="EMBL" id="MHTT01000008">
    <property type="protein sequence ID" value="OHA65967.1"/>
    <property type="molecule type" value="Genomic_DNA"/>
</dbReference>
<proteinExistence type="inferred from homology"/>
<organism evidence="3 4">
    <name type="scientific">Candidatus Wildermuthbacteria bacterium RIFCSPHIGHO2_01_FULL_49_22b</name>
    <dbReference type="NCBI Taxonomy" id="1802448"/>
    <lineage>
        <taxon>Bacteria</taxon>
        <taxon>Candidatus Wildermuthiibacteriota</taxon>
    </lineage>
</organism>
<dbReference type="PANTHER" id="PTHR34039:SF1">
    <property type="entry name" value="UPF0102 PROTEIN YRAN"/>
    <property type="match status" value="1"/>
</dbReference>
<dbReference type="InterPro" id="IPR003509">
    <property type="entry name" value="UPF0102_YraN-like"/>
</dbReference>
<dbReference type="GO" id="GO:0003676">
    <property type="term" value="F:nucleic acid binding"/>
    <property type="evidence" value="ECO:0007669"/>
    <property type="project" value="InterPro"/>
</dbReference>
<dbReference type="STRING" id="1802448.A2672_00030"/>